<dbReference type="Pfam" id="PF04203">
    <property type="entry name" value="Sortase"/>
    <property type="match status" value="1"/>
</dbReference>
<keyword evidence="1" id="KW-0378">Hydrolase</keyword>
<feature type="active site" description="Proton donor/acceptor" evidence="2">
    <location>
        <position position="166"/>
    </location>
</feature>
<dbReference type="GO" id="GO:0016787">
    <property type="term" value="F:hydrolase activity"/>
    <property type="evidence" value="ECO:0007669"/>
    <property type="project" value="UniProtKB-KW"/>
</dbReference>
<feature type="compositionally biased region" description="Basic and acidic residues" evidence="3">
    <location>
        <begin position="63"/>
        <end position="97"/>
    </location>
</feature>
<name>A0A6J4RL59_9ACTN</name>
<gene>
    <name evidence="4" type="ORF">AVDCRST_MAG12-608</name>
</gene>
<accession>A0A6J4RL59</accession>
<dbReference type="CDD" id="cd05830">
    <property type="entry name" value="Sortase_E"/>
    <property type="match status" value="1"/>
</dbReference>
<feature type="region of interest" description="Disordered" evidence="3">
    <location>
        <begin position="1"/>
        <end position="20"/>
    </location>
</feature>
<evidence type="ECO:0000256" key="2">
    <source>
        <dbReference type="PIRSR" id="PIRSR605754-1"/>
    </source>
</evidence>
<organism evidence="4">
    <name type="scientific">uncultured Rubrobacteraceae bacterium</name>
    <dbReference type="NCBI Taxonomy" id="349277"/>
    <lineage>
        <taxon>Bacteria</taxon>
        <taxon>Bacillati</taxon>
        <taxon>Actinomycetota</taxon>
        <taxon>Rubrobacteria</taxon>
        <taxon>Rubrobacterales</taxon>
        <taxon>Rubrobacteraceae</taxon>
        <taxon>environmental samples</taxon>
    </lineage>
</organism>
<sequence>MRSERGPRPGGRFTEGGNIRRGTDSILNVMSLLLAGLGLAVALTFFAGSPASKAGAADNPEPVSRKTADRTEKRSERAVVSPRVEESLDKKTPKQKPEAAPGPPAVKGPKDETLKVTVPAMNRVQGAKVPYADGGNEAAFKRYAGVHLRGTGHPWEREANVYIAGHRLGYPATDSFLAFWDLNRVENGDKIFLTDADGRRYVYKVFREFVVAPTQVSVTRPLEGRNIVTLQTCTLPDYSRRLIVQAEKVA</sequence>
<dbReference type="AlphaFoldDB" id="A0A6J4RL59"/>
<evidence type="ECO:0000256" key="3">
    <source>
        <dbReference type="SAM" id="MobiDB-lite"/>
    </source>
</evidence>
<reference evidence="4" key="1">
    <citation type="submission" date="2020-02" db="EMBL/GenBank/DDBJ databases">
        <authorList>
            <person name="Meier V. D."/>
        </authorList>
    </citation>
    <scope>NUCLEOTIDE SEQUENCE</scope>
    <source>
        <strain evidence="4">AVDCRST_MAG12</strain>
    </source>
</reference>
<feature type="active site" description="Acyl-thioester intermediate" evidence="2">
    <location>
        <position position="233"/>
    </location>
</feature>
<dbReference type="SUPFAM" id="SSF63817">
    <property type="entry name" value="Sortase"/>
    <property type="match status" value="1"/>
</dbReference>
<evidence type="ECO:0000313" key="4">
    <source>
        <dbReference type="EMBL" id="CAA9469055.1"/>
    </source>
</evidence>
<protein>
    <submittedName>
        <fullName evidence="4">Sortase (Surface protein transpeptidase)</fullName>
    </submittedName>
</protein>
<dbReference type="InterPro" id="IPR005754">
    <property type="entry name" value="Sortase"/>
</dbReference>
<feature type="region of interest" description="Disordered" evidence="3">
    <location>
        <begin position="51"/>
        <end position="112"/>
    </location>
</feature>
<dbReference type="InterPro" id="IPR023365">
    <property type="entry name" value="Sortase_dom-sf"/>
</dbReference>
<dbReference type="InterPro" id="IPR042003">
    <property type="entry name" value="Sortase_E"/>
</dbReference>
<dbReference type="EMBL" id="CADCVK010000107">
    <property type="protein sequence ID" value="CAA9469055.1"/>
    <property type="molecule type" value="Genomic_DNA"/>
</dbReference>
<evidence type="ECO:0000256" key="1">
    <source>
        <dbReference type="ARBA" id="ARBA00022801"/>
    </source>
</evidence>
<proteinExistence type="predicted"/>
<dbReference type="Gene3D" id="2.40.260.10">
    <property type="entry name" value="Sortase"/>
    <property type="match status" value="1"/>
</dbReference>